<sequence length="133" mass="14786">MAGHLTDDSSAHPGLPLARPFQCIVAPRDYVDPCLLQRFGTHIYDFPGTSAGKYSTRSILRRGDDANMLSIHLFHVSPVPPFPCQLPVDFGAAQSPFPDERSPTMFGLYSQSRHAPLFPRNANYNPLRAYDIV</sequence>
<gene>
    <name evidence="1" type="ORF">L227DRAFT_615143</name>
</gene>
<dbReference type="EMBL" id="ML122293">
    <property type="protein sequence ID" value="RPD55764.1"/>
    <property type="molecule type" value="Genomic_DNA"/>
</dbReference>
<accession>A0A5C2RXL7</accession>
<dbReference type="AlphaFoldDB" id="A0A5C2RXL7"/>
<reference evidence="1" key="1">
    <citation type="journal article" date="2018" name="Genome Biol. Evol.">
        <title>Genomics and development of Lentinus tigrinus, a white-rot wood-decaying mushroom with dimorphic fruiting bodies.</title>
        <authorList>
            <person name="Wu B."/>
            <person name="Xu Z."/>
            <person name="Knudson A."/>
            <person name="Carlson A."/>
            <person name="Chen N."/>
            <person name="Kovaka S."/>
            <person name="LaButti K."/>
            <person name="Lipzen A."/>
            <person name="Pennachio C."/>
            <person name="Riley R."/>
            <person name="Schakwitz W."/>
            <person name="Umezawa K."/>
            <person name="Ohm R.A."/>
            <person name="Grigoriev I.V."/>
            <person name="Nagy L.G."/>
            <person name="Gibbons J."/>
            <person name="Hibbett D."/>
        </authorList>
    </citation>
    <scope>NUCLEOTIDE SEQUENCE [LARGE SCALE GENOMIC DNA]</scope>
    <source>
        <strain evidence="1">ALCF2SS1-6</strain>
    </source>
</reference>
<dbReference type="Proteomes" id="UP000313359">
    <property type="component" value="Unassembled WGS sequence"/>
</dbReference>
<organism evidence="1 2">
    <name type="scientific">Lentinus tigrinus ALCF2SS1-6</name>
    <dbReference type="NCBI Taxonomy" id="1328759"/>
    <lineage>
        <taxon>Eukaryota</taxon>
        <taxon>Fungi</taxon>
        <taxon>Dikarya</taxon>
        <taxon>Basidiomycota</taxon>
        <taxon>Agaricomycotina</taxon>
        <taxon>Agaricomycetes</taxon>
        <taxon>Polyporales</taxon>
        <taxon>Polyporaceae</taxon>
        <taxon>Lentinus</taxon>
    </lineage>
</organism>
<name>A0A5C2RXL7_9APHY</name>
<proteinExistence type="predicted"/>
<evidence type="ECO:0000313" key="1">
    <source>
        <dbReference type="EMBL" id="RPD55764.1"/>
    </source>
</evidence>
<evidence type="ECO:0000313" key="2">
    <source>
        <dbReference type="Proteomes" id="UP000313359"/>
    </source>
</evidence>
<protein>
    <submittedName>
        <fullName evidence="1">Uncharacterized protein</fullName>
    </submittedName>
</protein>
<keyword evidence="2" id="KW-1185">Reference proteome</keyword>